<evidence type="ECO:0000259" key="14">
    <source>
        <dbReference type="Pfam" id="PF12780"/>
    </source>
</evidence>
<evidence type="ECO:0000256" key="5">
    <source>
        <dbReference type="ARBA" id="ARBA00022741"/>
    </source>
</evidence>
<dbReference type="Pfam" id="PF12780">
    <property type="entry name" value="AAA_8"/>
    <property type="match status" value="1"/>
</dbReference>
<accession>A0AAD9KG13</accession>
<dbReference type="FunFam" id="1.20.920.30:FF:000005">
    <property type="entry name" value="Dynein, axonemal, heavy chain 2"/>
    <property type="match status" value="1"/>
</dbReference>
<evidence type="ECO:0000256" key="4">
    <source>
        <dbReference type="ARBA" id="ARBA00022701"/>
    </source>
</evidence>
<feature type="domain" description="Dynein heavy chain hydrolytic ATP-binding dynein motor region" evidence="13">
    <location>
        <begin position="2"/>
        <end position="256"/>
    </location>
</feature>
<proteinExistence type="inferred from homology"/>
<keyword evidence="7" id="KW-0243">Dynein</keyword>
<evidence type="ECO:0000259" key="16">
    <source>
        <dbReference type="Pfam" id="PF22597"/>
    </source>
</evidence>
<sequence>MAMAKFFKGLASSGAWACFDEFNRIDIEVLSVVAQQIATIQKAQIQSLDRFMFEGVELVLKPSCAVFITMNPGYAGRTELPDNLKALFRPVAMMVPDYALIAEISLFSFGFSDARVLSKKIVTTFKLSSEQLSSQDHYDFGMRAVKSVISAAGNLKRQNPDMDEELIALRAIRDVNVPKFLMDDLKLFNGIVSDLFPNIKEQPIDYGKLQTSLESTCIKMGLKDMQGFVHKCIQLFETTVVRHGLMIVGPTGSGKSKCYQVLQGAMTSLKGEESPAGTTFQKVHTYVLNPKSITMGQLYGEFDILTHEWTDGILSNLIRTCATAGDPDLRWFMFDGPVDAVWIENMNTVLDDNKKLCLSSGEIIKLSDEMTMMFEVQDLAVASPATVSRCGMVYLEPGILGLRPFVECWLKALPDPIYNYESRLFELFRVFLEPSIVFMRHHMKEMVPSMDSALTFSLFKILDSFFKPLQVSEGQKQIPAERLNRVEELIEPWFLFALVWTVGGTCDNDGRNKFNKFVRDKSTEVGVKLPFPNEGLVYDYKLVDAGITLPACDDEDEEEALKTRVVKWQHWMSELPNYEVPSDMKYSDIIIPTVDTVRNSFLLELLLTNHKTVLCIGPTGTGKTLAISDKLSKSMPHVYQPEFISFSAKTSANQTQDLIDSKLDKRRKGVFGPPLGKFIIFFIDDLNMPALEVFGAQPPIELIRQWMDFHGWYDRKSIGDFRQLVDVNFVCAMGPPGGGRNPISARLMRHFNYLAFTELEDESKHHIFTTILNSWIGKLPVSSHCTKLVDTCIEVYSLICTQLLPTPAKSHYTFNLRDISKVFQGILMADSSKITDLSSLLRLWYHENLRIFSDRLINDEDRKWFADLLKEKMKANFEMSYDDVVPQDPIIYGDFMTQNIDVRPYIEIADHAKMVTMVEEYLEDYNQISTAQMRLVLFMDAIKHMARISRIIRQPLGNALLLGMGGSGRQSLTRLAAHIIEYDLFQIELAKNYGVAEWRDDLKKVMMKAGLENISTVFLFSDTQIKSESFLEDVNNILNSGDVPNIYALDELDNIYTTMKPVVQDMGLQATKTNLFSAYKKRIQANLHTVLTMSPLGEIFRARLRQFPALVTCCTIDWFSAWPADALSSVAMRFLGDIPDLDADDKILDGLVQMCQHIQASVSRASERFIAELSRHNYVTPTSYLELLGIFQKLISMKKTELNNSRKRTKTGLDKLLSTAEEVAKLQEELEMMRPQLEDAVHESVVTMEQISKDTIKAEETRTKVKSEEEMAANKARETQAIADDAQRDLAEALPALSTDVHLYPAMSISILHIHVCPDTSDIVTITFS</sequence>
<dbReference type="GO" id="GO:0030286">
    <property type="term" value="C:dynein complex"/>
    <property type="evidence" value="ECO:0007669"/>
    <property type="project" value="UniProtKB-KW"/>
</dbReference>
<dbReference type="Pfam" id="PF17852">
    <property type="entry name" value="Dynein_AAA_lid"/>
    <property type="match status" value="1"/>
</dbReference>
<dbReference type="Pfam" id="PF12775">
    <property type="entry name" value="AAA_7"/>
    <property type="match status" value="1"/>
</dbReference>
<reference evidence="17" key="1">
    <citation type="journal article" date="2023" name="Mol. Biol. Evol.">
        <title>Third-Generation Sequencing Reveals the Adaptive Role of the Epigenome in Three Deep-Sea Polychaetes.</title>
        <authorList>
            <person name="Perez M."/>
            <person name="Aroh O."/>
            <person name="Sun Y."/>
            <person name="Lan Y."/>
            <person name="Juniper S.K."/>
            <person name="Young C.R."/>
            <person name="Angers B."/>
            <person name="Qian P.Y."/>
        </authorList>
    </citation>
    <scope>NUCLEOTIDE SEQUENCE</scope>
    <source>
        <strain evidence="17">R07B-5</strain>
    </source>
</reference>
<dbReference type="SUPFAM" id="SSF52540">
    <property type="entry name" value="P-loop containing nucleoside triphosphate hydrolases"/>
    <property type="match status" value="4"/>
</dbReference>
<evidence type="ECO:0000313" key="18">
    <source>
        <dbReference type="Proteomes" id="UP001209878"/>
    </source>
</evidence>
<dbReference type="GO" id="GO:0005874">
    <property type="term" value="C:microtubule"/>
    <property type="evidence" value="ECO:0007669"/>
    <property type="project" value="UniProtKB-KW"/>
</dbReference>
<evidence type="ECO:0000256" key="12">
    <source>
        <dbReference type="ARBA" id="ARBA00023273"/>
    </source>
</evidence>
<dbReference type="InterPro" id="IPR024317">
    <property type="entry name" value="Dynein_heavy_chain_D4_dom"/>
</dbReference>
<dbReference type="FunFam" id="1.10.8.710:FF:000004">
    <property type="entry name" value="Dynein axonemal heavy chain 6"/>
    <property type="match status" value="1"/>
</dbReference>
<evidence type="ECO:0008006" key="19">
    <source>
        <dbReference type="Google" id="ProtNLM"/>
    </source>
</evidence>
<dbReference type="Gene3D" id="1.10.472.130">
    <property type="match status" value="1"/>
</dbReference>
<dbReference type="FunFam" id="1.10.472.130:FF:000006">
    <property type="entry name" value="Dynein axonemal heavy chain 1"/>
    <property type="match status" value="1"/>
</dbReference>
<dbReference type="InterPro" id="IPR027417">
    <property type="entry name" value="P-loop_NTPase"/>
</dbReference>
<protein>
    <recommendedName>
        <fullName evidence="19">Dynein heavy chain</fullName>
    </recommendedName>
</protein>
<evidence type="ECO:0000256" key="2">
    <source>
        <dbReference type="ARBA" id="ARBA00008887"/>
    </source>
</evidence>
<keyword evidence="5" id="KW-0547">Nucleotide-binding</keyword>
<keyword evidence="12" id="KW-0966">Cell projection</keyword>
<comment type="caution">
    <text evidence="17">The sequence shown here is derived from an EMBL/GenBank/DDBJ whole genome shotgun (WGS) entry which is preliminary data.</text>
</comment>
<keyword evidence="6" id="KW-0067">ATP-binding</keyword>
<evidence type="ECO:0000256" key="1">
    <source>
        <dbReference type="ARBA" id="ARBA00004430"/>
    </source>
</evidence>
<evidence type="ECO:0000256" key="7">
    <source>
        <dbReference type="ARBA" id="ARBA00023017"/>
    </source>
</evidence>
<dbReference type="InterPro" id="IPR041466">
    <property type="entry name" value="Dynein_AAA5_ext"/>
</dbReference>
<evidence type="ECO:0000259" key="15">
    <source>
        <dbReference type="Pfam" id="PF17852"/>
    </source>
</evidence>
<dbReference type="Gene3D" id="1.20.920.30">
    <property type="match status" value="1"/>
</dbReference>
<evidence type="ECO:0000259" key="13">
    <source>
        <dbReference type="Pfam" id="PF12774"/>
    </source>
</evidence>
<dbReference type="Gene3D" id="1.10.8.710">
    <property type="match status" value="1"/>
</dbReference>
<dbReference type="InterPro" id="IPR035699">
    <property type="entry name" value="AAA_6"/>
</dbReference>
<dbReference type="PANTHER" id="PTHR22878">
    <property type="entry name" value="DYNEIN HEAVY CHAIN 6, AXONEMAL-LIKE-RELATED"/>
    <property type="match status" value="1"/>
</dbReference>
<comment type="subcellular location">
    <subcellularLocation>
        <location evidence="1">Cytoplasm</location>
        <location evidence="1">Cytoskeleton</location>
        <location evidence="1">Cilium axoneme</location>
    </subcellularLocation>
</comment>
<organism evidence="17 18">
    <name type="scientific">Ridgeia piscesae</name>
    <name type="common">Tubeworm</name>
    <dbReference type="NCBI Taxonomy" id="27915"/>
    <lineage>
        <taxon>Eukaryota</taxon>
        <taxon>Metazoa</taxon>
        <taxon>Spiralia</taxon>
        <taxon>Lophotrochozoa</taxon>
        <taxon>Annelida</taxon>
        <taxon>Polychaeta</taxon>
        <taxon>Sedentaria</taxon>
        <taxon>Canalipalpata</taxon>
        <taxon>Sabellida</taxon>
        <taxon>Siboglinidae</taxon>
        <taxon>Ridgeia</taxon>
    </lineage>
</organism>
<gene>
    <name evidence="17" type="ORF">NP493_1117g00048</name>
</gene>
<keyword evidence="3" id="KW-0963">Cytoplasm</keyword>
<dbReference type="InterPro" id="IPR043157">
    <property type="entry name" value="Dynein_AAA1S"/>
</dbReference>
<keyword evidence="4" id="KW-0493">Microtubule</keyword>
<dbReference type="Gene3D" id="1.20.920.20">
    <property type="match status" value="1"/>
</dbReference>
<name>A0AAD9KG13_RIDPI</name>
<feature type="domain" description="Dynein heavy chain AAA module D4" evidence="14">
    <location>
        <begin position="933"/>
        <end position="1194"/>
    </location>
</feature>
<evidence type="ECO:0000256" key="8">
    <source>
        <dbReference type="ARBA" id="ARBA00023054"/>
    </source>
</evidence>
<comment type="similarity">
    <text evidence="2">Belongs to the dynein heavy chain family.</text>
</comment>
<evidence type="ECO:0000256" key="6">
    <source>
        <dbReference type="ARBA" id="ARBA00022840"/>
    </source>
</evidence>
<dbReference type="EMBL" id="JAODUO010001119">
    <property type="protein sequence ID" value="KAK2170974.1"/>
    <property type="molecule type" value="Genomic_DNA"/>
</dbReference>
<feature type="domain" description="Dynein heavy chain AAA 5 extension" evidence="15">
    <location>
        <begin position="426"/>
        <end position="542"/>
    </location>
</feature>
<dbReference type="GO" id="GO:0045505">
    <property type="term" value="F:dynein intermediate chain binding"/>
    <property type="evidence" value="ECO:0007669"/>
    <property type="project" value="InterPro"/>
</dbReference>
<dbReference type="Gene3D" id="3.40.50.300">
    <property type="entry name" value="P-loop containing nucleotide triphosphate hydrolases"/>
    <property type="match status" value="3"/>
</dbReference>
<keyword evidence="18" id="KW-1185">Reference proteome</keyword>
<keyword evidence="11" id="KW-0206">Cytoskeleton</keyword>
<dbReference type="FunFam" id="3.40.50.300:FF:001328">
    <property type="entry name" value="Dynein heavy chain 6, axonemal"/>
    <property type="match status" value="1"/>
</dbReference>
<evidence type="ECO:0000256" key="11">
    <source>
        <dbReference type="ARBA" id="ARBA00023212"/>
    </source>
</evidence>
<keyword evidence="10" id="KW-0505">Motor protein</keyword>
<dbReference type="Proteomes" id="UP001209878">
    <property type="component" value="Unassembled WGS sequence"/>
</dbReference>
<dbReference type="GO" id="GO:0007018">
    <property type="term" value="P:microtubule-based movement"/>
    <property type="evidence" value="ECO:0007669"/>
    <property type="project" value="InterPro"/>
</dbReference>
<dbReference type="GO" id="GO:0051959">
    <property type="term" value="F:dynein light intermediate chain binding"/>
    <property type="evidence" value="ECO:0007669"/>
    <property type="project" value="InterPro"/>
</dbReference>
<dbReference type="FunFam" id="3.40.50.300:FF:002141">
    <property type="entry name" value="Dynein heavy chain"/>
    <property type="match status" value="1"/>
</dbReference>
<dbReference type="Pfam" id="PF12774">
    <property type="entry name" value="AAA_6"/>
    <property type="match status" value="1"/>
</dbReference>
<dbReference type="GO" id="GO:0005524">
    <property type="term" value="F:ATP binding"/>
    <property type="evidence" value="ECO:0007669"/>
    <property type="project" value="UniProtKB-KW"/>
</dbReference>
<dbReference type="Pfam" id="PF22597">
    <property type="entry name" value="DYN_lid"/>
    <property type="match status" value="1"/>
</dbReference>
<dbReference type="InterPro" id="IPR026983">
    <property type="entry name" value="DHC"/>
</dbReference>
<evidence type="ECO:0000256" key="3">
    <source>
        <dbReference type="ARBA" id="ARBA00022490"/>
    </source>
</evidence>
<evidence type="ECO:0000256" key="9">
    <source>
        <dbReference type="ARBA" id="ARBA00023069"/>
    </source>
</evidence>
<dbReference type="InterPro" id="IPR054354">
    <property type="entry name" value="DYNC2H1-like_lid"/>
</dbReference>
<evidence type="ECO:0000256" key="10">
    <source>
        <dbReference type="ARBA" id="ARBA00023175"/>
    </source>
</evidence>
<evidence type="ECO:0000313" key="17">
    <source>
        <dbReference type="EMBL" id="KAK2170974.1"/>
    </source>
</evidence>
<feature type="domain" description="Dynein 2 heavy chain 1 cytoplasmic ATPase lid" evidence="16">
    <location>
        <begin position="780"/>
        <end position="862"/>
    </location>
</feature>
<dbReference type="PANTHER" id="PTHR22878:SF73">
    <property type="entry name" value="DYNEIN AXONEMAL HEAVY CHAIN 1"/>
    <property type="match status" value="1"/>
</dbReference>
<keyword evidence="8" id="KW-0175">Coiled coil</keyword>
<dbReference type="GO" id="GO:0005930">
    <property type="term" value="C:axoneme"/>
    <property type="evidence" value="ECO:0007669"/>
    <property type="project" value="UniProtKB-SubCell"/>
</dbReference>
<keyword evidence="9" id="KW-0969">Cilium</keyword>